<dbReference type="AlphaFoldDB" id="E3EL08"/>
<protein>
    <submittedName>
        <fullName evidence="1">Uncharacterized protein</fullName>
    </submittedName>
</protein>
<organism evidence="1 2">
    <name type="scientific">Paenibacillus polymyxa (strain SC2)</name>
    <name type="common">Bacillus polymyxa</name>
    <dbReference type="NCBI Taxonomy" id="886882"/>
    <lineage>
        <taxon>Bacteria</taxon>
        <taxon>Bacillati</taxon>
        <taxon>Bacillota</taxon>
        <taxon>Bacilli</taxon>
        <taxon>Bacillales</taxon>
        <taxon>Paenibacillaceae</taxon>
        <taxon>Paenibacillus</taxon>
    </lineage>
</organism>
<accession>E3EL08</accession>
<dbReference type="Proteomes" id="UP000006868">
    <property type="component" value="Plasmid pSC2"/>
</dbReference>
<sequence>MSIQALLNQYKVLIDFTDKTQKSNFKWVSSFLTYQKKKHPNEDNESFLLDAIDIHKRYLLTHGSENN</sequence>
<dbReference type="KEGG" id="ppm:PPSC2_27245"/>
<geneLocation type="plasmid" evidence="1 2">
    <name>pSC2</name>
</geneLocation>
<dbReference type="PATRIC" id="fig|886882.15.peg.5766"/>
<proteinExistence type="predicted"/>
<dbReference type="RefSeq" id="WP_013385984.1">
    <property type="nucleotide sequence ID" value="NC_014628.2"/>
</dbReference>
<evidence type="ECO:0000313" key="2">
    <source>
        <dbReference type="Proteomes" id="UP000006868"/>
    </source>
</evidence>
<gene>
    <name evidence="1" type="ORF">PPSC2_27245</name>
</gene>
<evidence type="ECO:0000313" key="1">
    <source>
        <dbReference type="EMBL" id="ADO59570.1"/>
    </source>
</evidence>
<name>E3EL08_PAEPS</name>
<dbReference type="EMBL" id="CP002214">
    <property type="protein sequence ID" value="ADO59570.1"/>
    <property type="molecule type" value="Genomic_DNA"/>
</dbReference>
<reference evidence="1 2" key="1">
    <citation type="journal article" date="2011" name="J. Bacteriol.">
        <title>Complete genome sequence of Paenibacillus polymyxa SC2, a strain of plant growth-promoting Rhizobacterium with broad-spectrum antimicrobial activity.</title>
        <authorList>
            <person name="Ma M."/>
            <person name="Wang C."/>
            <person name="Ding Y."/>
            <person name="Li L."/>
            <person name="Shen D."/>
            <person name="Jiang X."/>
            <person name="Guan D."/>
            <person name="Cao F."/>
            <person name="Chen H."/>
            <person name="Feng R."/>
            <person name="Wang X."/>
            <person name="Ge Y."/>
            <person name="Yao L."/>
            <person name="Bing X."/>
            <person name="Yang X."/>
            <person name="Li J."/>
            <person name="Du B."/>
        </authorList>
    </citation>
    <scope>NUCLEOTIDE SEQUENCE [LARGE SCALE GENOMIC DNA]</scope>
    <source>
        <strain evidence="1 2">SC2</strain>
        <plasmid evidence="2">pSC2</plasmid>
    </source>
</reference>
<keyword evidence="1" id="KW-0614">Plasmid</keyword>
<dbReference type="HOGENOM" id="CLU_2808420_0_0_9"/>